<protein>
    <recommendedName>
        <fullName evidence="1">Phage head morphogenesis domain-containing protein</fullName>
    </recommendedName>
</protein>
<feature type="domain" description="Phage head morphogenesis" evidence="1">
    <location>
        <begin position="37"/>
        <end position="183"/>
    </location>
</feature>
<dbReference type="Pfam" id="PF04233">
    <property type="entry name" value="Phage_Mu_F"/>
    <property type="match status" value="1"/>
</dbReference>
<dbReference type="AlphaFoldDB" id="A0A0F9L841"/>
<sequence length="192" mass="21036">MPVGFSFSGKNPEARQAALQQGAMAIRQVSDETRLAIRALIAQGITDGIPPSRLARLIKQTIGLTARQARGVANLDTQLRLAGIRPGRVTKQVDAYRNRQLRRRARTIARTETMGALNRGKLEAGRQAVKDGLLDNPEKRWVITPDERLCPLCAPMANETVPLEDSFSNGLDAPPRHPRCRCTPSITEAPLA</sequence>
<dbReference type="InterPro" id="IPR006528">
    <property type="entry name" value="Phage_head_morphogenesis_dom"/>
</dbReference>
<comment type="caution">
    <text evidence="2">The sequence shown here is derived from an EMBL/GenBank/DDBJ whole genome shotgun (WGS) entry which is preliminary data.</text>
</comment>
<reference evidence="2" key="1">
    <citation type="journal article" date="2015" name="Nature">
        <title>Complex archaea that bridge the gap between prokaryotes and eukaryotes.</title>
        <authorList>
            <person name="Spang A."/>
            <person name="Saw J.H."/>
            <person name="Jorgensen S.L."/>
            <person name="Zaremba-Niedzwiedzka K."/>
            <person name="Martijn J."/>
            <person name="Lind A.E."/>
            <person name="van Eijk R."/>
            <person name="Schleper C."/>
            <person name="Guy L."/>
            <person name="Ettema T.J."/>
        </authorList>
    </citation>
    <scope>NUCLEOTIDE SEQUENCE</scope>
</reference>
<gene>
    <name evidence="2" type="ORF">LCGC14_1544730</name>
</gene>
<organism evidence="2">
    <name type="scientific">marine sediment metagenome</name>
    <dbReference type="NCBI Taxonomy" id="412755"/>
    <lineage>
        <taxon>unclassified sequences</taxon>
        <taxon>metagenomes</taxon>
        <taxon>ecological metagenomes</taxon>
    </lineage>
</organism>
<dbReference type="EMBL" id="LAZR01011732">
    <property type="protein sequence ID" value="KKM60150.1"/>
    <property type="molecule type" value="Genomic_DNA"/>
</dbReference>
<evidence type="ECO:0000313" key="2">
    <source>
        <dbReference type="EMBL" id="KKM60150.1"/>
    </source>
</evidence>
<evidence type="ECO:0000259" key="1">
    <source>
        <dbReference type="Pfam" id="PF04233"/>
    </source>
</evidence>
<accession>A0A0F9L841</accession>
<name>A0A0F9L841_9ZZZZ</name>
<proteinExistence type="predicted"/>